<proteinExistence type="predicted"/>
<dbReference type="AlphaFoldDB" id="B4R7Q2"/>
<organism evidence="2 3">
    <name type="scientific">Drosophila simulans</name>
    <name type="common">Fruit fly</name>
    <dbReference type="NCBI Taxonomy" id="7240"/>
    <lineage>
        <taxon>Eukaryota</taxon>
        <taxon>Metazoa</taxon>
        <taxon>Ecdysozoa</taxon>
        <taxon>Arthropoda</taxon>
        <taxon>Hexapoda</taxon>
        <taxon>Insecta</taxon>
        <taxon>Pterygota</taxon>
        <taxon>Neoptera</taxon>
        <taxon>Endopterygota</taxon>
        <taxon>Diptera</taxon>
        <taxon>Brachycera</taxon>
        <taxon>Muscomorpha</taxon>
        <taxon>Ephydroidea</taxon>
        <taxon>Drosophilidae</taxon>
        <taxon>Drosophila</taxon>
        <taxon>Sophophora</taxon>
    </lineage>
</organism>
<accession>B4R7Q2</accession>
<keyword evidence="3" id="KW-1185">Reference proteome</keyword>
<dbReference type="HOGENOM" id="CLU_2052070_0_0_1"/>
<dbReference type="Proteomes" id="UP000000304">
    <property type="component" value="Chromosome X"/>
</dbReference>
<dbReference type="EMBL" id="CM000366">
    <property type="protein sequence ID" value="EDX18385.1"/>
    <property type="molecule type" value="Genomic_DNA"/>
</dbReference>
<reference evidence="2 3" key="1">
    <citation type="journal article" date="2007" name="Nature">
        <title>Evolution of genes and genomes on the Drosophila phylogeny.</title>
        <authorList>
            <consortium name="Drosophila 12 Genomes Consortium"/>
            <person name="Clark A.G."/>
            <person name="Eisen M.B."/>
            <person name="Smith D.R."/>
            <person name="Bergman C.M."/>
            <person name="Oliver B."/>
            <person name="Markow T.A."/>
            <person name="Kaufman T.C."/>
            <person name="Kellis M."/>
            <person name="Gelbart W."/>
            <person name="Iyer V.N."/>
            <person name="Pollard D.A."/>
            <person name="Sackton T.B."/>
            <person name="Larracuente A.M."/>
            <person name="Singh N.D."/>
            <person name="Abad J.P."/>
            <person name="Abt D.N."/>
            <person name="Adryan B."/>
            <person name="Aguade M."/>
            <person name="Akashi H."/>
            <person name="Anderson W.W."/>
            <person name="Aquadro C.F."/>
            <person name="Ardell D.H."/>
            <person name="Arguello R."/>
            <person name="Artieri C.G."/>
            <person name="Barbash D.A."/>
            <person name="Barker D."/>
            <person name="Barsanti P."/>
            <person name="Batterham P."/>
            <person name="Batzoglou S."/>
            <person name="Begun D."/>
            <person name="Bhutkar A."/>
            <person name="Blanco E."/>
            <person name="Bosak S.A."/>
            <person name="Bradley R.K."/>
            <person name="Brand A.D."/>
            <person name="Brent M.R."/>
            <person name="Brooks A.N."/>
            <person name="Brown R.H."/>
            <person name="Butlin R.K."/>
            <person name="Caggese C."/>
            <person name="Calvi B.R."/>
            <person name="Bernardo de Carvalho A."/>
            <person name="Caspi A."/>
            <person name="Castrezana S."/>
            <person name="Celniker S.E."/>
            <person name="Chang J.L."/>
            <person name="Chapple C."/>
            <person name="Chatterji S."/>
            <person name="Chinwalla A."/>
            <person name="Civetta A."/>
            <person name="Clifton S.W."/>
            <person name="Comeron J.M."/>
            <person name="Costello J.C."/>
            <person name="Coyne J.A."/>
            <person name="Daub J."/>
            <person name="David R.G."/>
            <person name="Delcher A.L."/>
            <person name="Delehaunty K."/>
            <person name="Do C.B."/>
            <person name="Ebling H."/>
            <person name="Edwards K."/>
            <person name="Eickbush T."/>
            <person name="Evans J.D."/>
            <person name="Filipski A."/>
            <person name="Findeiss S."/>
            <person name="Freyhult E."/>
            <person name="Fulton L."/>
            <person name="Fulton R."/>
            <person name="Garcia A.C."/>
            <person name="Gardiner A."/>
            <person name="Garfield D.A."/>
            <person name="Garvin B.E."/>
            <person name="Gibson G."/>
            <person name="Gilbert D."/>
            <person name="Gnerre S."/>
            <person name="Godfrey J."/>
            <person name="Good R."/>
            <person name="Gotea V."/>
            <person name="Gravely B."/>
            <person name="Greenberg A.J."/>
            <person name="Griffiths-Jones S."/>
            <person name="Gross S."/>
            <person name="Guigo R."/>
            <person name="Gustafson E.A."/>
            <person name="Haerty W."/>
            <person name="Hahn M.W."/>
            <person name="Halligan D.L."/>
            <person name="Halpern A.L."/>
            <person name="Halter G.M."/>
            <person name="Han M.V."/>
            <person name="Heger A."/>
            <person name="Hillier L."/>
            <person name="Hinrichs A.S."/>
            <person name="Holmes I."/>
            <person name="Hoskins R.A."/>
            <person name="Hubisz M.J."/>
            <person name="Hultmark D."/>
            <person name="Huntley M.A."/>
            <person name="Jaffe D.B."/>
            <person name="Jagadeeshan S."/>
            <person name="Jeck W.R."/>
            <person name="Johnson J."/>
            <person name="Jones C.D."/>
            <person name="Jordan W.C."/>
            <person name="Karpen G.H."/>
            <person name="Kataoka E."/>
            <person name="Keightley P.D."/>
            <person name="Kheradpour P."/>
            <person name="Kirkness E.F."/>
            <person name="Koerich L.B."/>
            <person name="Kristiansen K."/>
            <person name="Kudrna D."/>
            <person name="Kulathinal R.J."/>
            <person name="Kumar S."/>
            <person name="Kwok R."/>
            <person name="Lander E."/>
            <person name="Langley C.H."/>
            <person name="Lapoint R."/>
            <person name="Lazzaro B.P."/>
            <person name="Lee S.J."/>
            <person name="Levesque L."/>
            <person name="Li R."/>
            <person name="Lin C.F."/>
            <person name="Lin M.F."/>
            <person name="Lindblad-Toh K."/>
            <person name="Llopart A."/>
            <person name="Long M."/>
            <person name="Low L."/>
            <person name="Lozovsky E."/>
            <person name="Lu J."/>
            <person name="Luo M."/>
            <person name="Machado C.A."/>
            <person name="Makalowski W."/>
            <person name="Marzo M."/>
            <person name="Matsuda M."/>
            <person name="Matzkin L."/>
            <person name="McAllister B."/>
            <person name="McBride C.S."/>
            <person name="McKernan B."/>
            <person name="McKernan K."/>
            <person name="Mendez-Lago M."/>
            <person name="Minx P."/>
            <person name="Mollenhauer M.U."/>
            <person name="Montooth K."/>
            <person name="Mount S.M."/>
            <person name="Mu X."/>
            <person name="Myers E."/>
            <person name="Negre B."/>
            <person name="Newfeld S."/>
            <person name="Nielsen R."/>
            <person name="Noor M.A."/>
            <person name="O'Grady P."/>
            <person name="Pachter L."/>
            <person name="Papaceit M."/>
            <person name="Parisi M.J."/>
            <person name="Parisi M."/>
            <person name="Parts L."/>
            <person name="Pedersen J.S."/>
            <person name="Pesole G."/>
            <person name="Phillippy A.M."/>
            <person name="Ponting C.P."/>
            <person name="Pop M."/>
            <person name="Porcelli D."/>
            <person name="Powell J.R."/>
            <person name="Prohaska S."/>
            <person name="Pruitt K."/>
            <person name="Puig M."/>
            <person name="Quesneville H."/>
            <person name="Ram K.R."/>
            <person name="Rand D."/>
            <person name="Rasmussen M.D."/>
            <person name="Reed L.K."/>
            <person name="Reenan R."/>
            <person name="Reily A."/>
            <person name="Remington K.A."/>
            <person name="Rieger T.T."/>
            <person name="Ritchie M.G."/>
            <person name="Robin C."/>
            <person name="Rogers Y.H."/>
            <person name="Rohde C."/>
            <person name="Rozas J."/>
            <person name="Rubenfield M.J."/>
            <person name="Ruiz A."/>
            <person name="Russo S."/>
            <person name="Salzberg S.L."/>
            <person name="Sanchez-Gracia A."/>
            <person name="Saranga D.J."/>
            <person name="Sato H."/>
            <person name="Schaeffer S.W."/>
            <person name="Schatz M.C."/>
            <person name="Schlenke T."/>
            <person name="Schwartz R."/>
            <person name="Segarra C."/>
            <person name="Singh R.S."/>
            <person name="Sirot L."/>
            <person name="Sirota M."/>
            <person name="Sisneros N.B."/>
            <person name="Smith C.D."/>
            <person name="Smith T.F."/>
            <person name="Spieth J."/>
            <person name="Stage D.E."/>
            <person name="Stark A."/>
            <person name="Stephan W."/>
            <person name="Strausberg R.L."/>
            <person name="Strempel S."/>
            <person name="Sturgill D."/>
            <person name="Sutton G."/>
            <person name="Sutton G.G."/>
            <person name="Tao W."/>
            <person name="Teichmann S."/>
            <person name="Tobari Y.N."/>
            <person name="Tomimura Y."/>
            <person name="Tsolas J.M."/>
            <person name="Valente V.L."/>
            <person name="Venter E."/>
            <person name="Venter J.C."/>
            <person name="Vicario S."/>
            <person name="Vieira F.G."/>
            <person name="Vilella A.J."/>
            <person name="Villasante A."/>
            <person name="Walenz B."/>
            <person name="Wang J."/>
            <person name="Wasserman M."/>
            <person name="Watts T."/>
            <person name="Wilson D."/>
            <person name="Wilson R.K."/>
            <person name="Wing R.A."/>
            <person name="Wolfner M.F."/>
            <person name="Wong A."/>
            <person name="Wong G.K."/>
            <person name="Wu C.I."/>
            <person name="Wu G."/>
            <person name="Yamamoto D."/>
            <person name="Yang H.P."/>
            <person name="Yang S.P."/>
            <person name="Yorke J.A."/>
            <person name="Yoshida K."/>
            <person name="Zdobnov E."/>
            <person name="Zhang P."/>
            <person name="Zhang Y."/>
            <person name="Zimin A.V."/>
            <person name="Baldwin J."/>
            <person name="Abdouelleil A."/>
            <person name="Abdulkadir J."/>
            <person name="Abebe A."/>
            <person name="Abera B."/>
            <person name="Abreu J."/>
            <person name="Acer S.C."/>
            <person name="Aftuck L."/>
            <person name="Alexander A."/>
            <person name="An P."/>
            <person name="Anderson E."/>
            <person name="Anderson S."/>
            <person name="Arachi H."/>
            <person name="Azer M."/>
            <person name="Bachantsang P."/>
            <person name="Barry A."/>
            <person name="Bayul T."/>
            <person name="Berlin A."/>
            <person name="Bessette D."/>
            <person name="Bloom T."/>
            <person name="Blye J."/>
            <person name="Boguslavskiy L."/>
            <person name="Bonnet C."/>
            <person name="Boukhgalter B."/>
            <person name="Bourzgui I."/>
            <person name="Brown A."/>
            <person name="Cahill P."/>
            <person name="Channer S."/>
            <person name="Cheshatsang Y."/>
            <person name="Chuda L."/>
            <person name="Citroen M."/>
            <person name="Collymore A."/>
            <person name="Cooke P."/>
            <person name="Costello M."/>
            <person name="D'Aco K."/>
            <person name="Daza R."/>
            <person name="De Haan G."/>
            <person name="DeGray S."/>
            <person name="DeMaso C."/>
            <person name="Dhargay N."/>
            <person name="Dooley K."/>
            <person name="Dooley E."/>
            <person name="Doricent M."/>
            <person name="Dorje P."/>
            <person name="Dorjee K."/>
            <person name="Dupes A."/>
            <person name="Elong R."/>
            <person name="Falk J."/>
            <person name="Farina A."/>
            <person name="Faro S."/>
            <person name="Ferguson D."/>
            <person name="Fisher S."/>
            <person name="Foley C.D."/>
            <person name="Franke A."/>
            <person name="Friedrich D."/>
            <person name="Gadbois L."/>
            <person name="Gearin G."/>
            <person name="Gearin C.R."/>
            <person name="Giannoukos G."/>
            <person name="Goode T."/>
            <person name="Graham J."/>
            <person name="Grandbois E."/>
            <person name="Grewal S."/>
            <person name="Gyaltsen K."/>
            <person name="Hafez N."/>
            <person name="Hagos B."/>
            <person name="Hall J."/>
            <person name="Henson C."/>
            <person name="Hollinger A."/>
            <person name="Honan T."/>
            <person name="Huard M.D."/>
            <person name="Hughes L."/>
            <person name="Hurhula B."/>
            <person name="Husby M.E."/>
            <person name="Kamat A."/>
            <person name="Kanga B."/>
            <person name="Kashin S."/>
            <person name="Khazanovich D."/>
            <person name="Kisner P."/>
            <person name="Lance K."/>
            <person name="Lara M."/>
            <person name="Lee W."/>
            <person name="Lennon N."/>
            <person name="Letendre F."/>
            <person name="LeVine R."/>
            <person name="Lipovsky A."/>
            <person name="Liu X."/>
            <person name="Liu J."/>
            <person name="Liu S."/>
            <person name="Lokyitsang T."/>
            <person name="Lokyitsang Y."/>
            <person name="Lubonja R."/>
            <person name="Lui A."/>
            <person name="MacDonald P."/>
            <person name="Magnisalis V."/>
            <person name="Maru K."/>
            <person name="Matthews C."/>
            <person name="McCusker W."/>
            <person name="McDonough S."/>
            <person name="Mehta T."/>
            <person name="Meldrim J."/>
            <person name="Meneus L."/>
            <person name="Mihai O."/>
            <person name="Mihalev A."/>
            <person name="Mihova T."/>
            <person name="Mittelman R."/>
            <person name="Mlenga V."/>
            <person name="Montmayeur A."/>
            <person name="Mulrain L."/>
            <person name="Navidi A."/>
            <person name="Naylor J."/>
            <person name="Negash T."/>
            <person name="Nguyen T."/>
            <person name="Nguyen N."/>
            <person name="Nicol R."/>
            <person name="Norbu C."/>
            <person name="Norbu N."/>
            <person name="Novod N."/>
            <person name="O'Neill B."/>
            <person name="Osman S."/>
            <person name="Markiewicz E."/>
            <person name="Oyono O.L."/>
            <person name="Patti C."/>
            <person name="Phunkhang P."/>
            <person name="Pierre F."/>
            <person name="Priest M."/>
            <person name="Raghuraman S."/>
            <person name="Rege F."/>
            <person name="Reyes R."/>
            <person name="Rise C."/>
            <person name="Rogov P."/>
            <person name="Ross K."/>
            <person name="Ryan E."/>
            <person name="Settipalli S."/>
            <person name="Shea T."/>
            <person name="Sherpa N."/>
            <person name="Shi L."/>
            <person name="Shih D."/>
            <person name="Sparrow T."/>
            <person name="Spaulding J."/>
            <person name="Stalker J."/>
            <person name="Stange-Thomann N."/>
            <person name="Stavropoulos S."/>
            <person name="Stone C."/>
            <person name="Strader C."/>
            <person name="Tesfaye S."/>
            <person name="Thomson T."/>
            <person name="Thoulutsang Y."/>
            <person name="Thoulutsang D."/>
            <person name="Topham K."/>
            <person name="Topping I."/>
            <person name="Tsamla T."/>
            <person name="Vassiliev H."/>
            <person name="Vo A."/>
            <person name="Wangchuk T."/>
            <person name="Wangdi T."/>
            <person name="Weiand M."/>
            <person name="Wilkinson J."/>
            <person name="Wilson A."/>
            <person name="Yadav S."/>
            <person name="Young G."/>
            <person name="Yu Q."/>
            <person name="Zembek L."/>
            <person name="Zhong D."/>
            <person name="Zimmer A."/>
            <person name="Zwirko Z."/>
            <person name="Jaffe D.B."/>
            <person name="Alvarez P."/>
            <person name="Brockman W."/>
            <person name="Butler J."/>
            <person name="Chin C."/>
            <person name="Gnerre S."/>
            <person name="Grabherr M."/>
            <person name="Kleber M."/>
            <person name="Mauceli E."/>
            <person name="MacCallum I."/>
        </authorList>
    </citation>
    <scope>NUCLEOTIDE SEQUENCE [LARGE SCALE GENOMIC DNA]</scope>
    <source>
        <strain evidence="3">white501</strain>
    </source>
</reference>
<evidence type="ECO:0000256" key="1">
    <source>
        <dbReference type="SAM" id="MobiDB-lite"/>
    </source>
</evidence>
<gene>
    <name evidence="2" type="primary">Dsim\GD15582</name>
    <name evidence="2" type="ORF">Dsim_GD15582</name>
</gene>
<feature type="compositionally biased region" description="Polar residues" evidence="1">
    <location>
        <begin position="49"/>
        <end position="78"/>
    </location>
</feature>
<protein>
    <submittedName>
        <fullName evidence="2">GD15582</fullName>
    </submittedName>
</protein>
<evidence type="ECO:0000313" key="2">
    <source>
        <dbReference type="EMBL" id="EDX18385.1"/>
    </source>
</evidence>
<evidence type="ECO:0000313" key="3">
    <source>
        <dbReference type="Proteomes" id="UP000000304"/>
    </source>
</evidence>
<name>B4R7Q2_DROSI</name>
<feature type="region of interest" description="Disordered" evidence="1">
    <location>
        <begin position="15"/>
        <end position="80"/>
    </location>
</feature>
<sequence>MLLSAQYCSHGYVGVRRATGDSPDLPWISPGSSRLPRITRNPSDARGCQGNQTTDNKQMTGAEQTSKTNIRSTESRAPSKTLRKLLKASPYLSHSAWANASLPGTHYLLDSPGHRKLPGA</sequence>